<feature type="compositionally biased region" description="Polar residues" evidence="1">
    <location>
        <begin position="82"/>
        <end position="98"/>
    </location>
</feature>
<evidence type="ECO:0000313" key="3">
    <source>
        <dbReference type="Proteomes" id="UP000700334"/>
    </source>
</evidence>
<dbReference type="EMBL" id="JAGFMF010011870">
    <property type="protein sequence ID" value="KAG8510389.1"/>
    <property type="molecule type" value="Genomic_DNA"/>
</dbReference>
<evidence type="ECO:0000256" key="1">
    <source>
        <dbReference type="SAM" id="MobiDB-lite"/>
    </source>
</evidence>
<dbReference type="InterPro" id="IPR038661">
    <property type="entry name" value="Ribosomal_eL33_sf"/>
</dbReference>
<dbReference type="AlphaFoldDB" id="A0A8J5ZV98"/>
<feature type="region of interest" description="Disordered" evidence="1">
    <location>
        <begin position="82"/>
        <end position="106"/>
    </location>
</feature>
<comment type="caution">
    <text evidence="2">The sequence shown here is derived from an EMBL/GenBank/DDBJ whole genome shotgun (WGS) entry which is preliminary data.</text>
</comment>
<accession>A0A8J5ZV98</accession>
<gene>
    <name evidence="2" type="ORF">J0S82_018393</name>
</gene>
<keyword evidence="2" id="KW-0689">Ribosomal protein</keyword>
<dbReference type="Gene3D" id="2.40.10.190">
    <property type="entry name" value="translation elongation factor selb, chain A, domain 4"/>
    <property type="match status" value="1"/>
</dbReference>
<dbReference type="GO" id="GO:0005840">
    <property type="term" value="C:ribosome"/>
    <property type="evidence" value="ECO:0007669"/>
    <property type="project" value="UniProtKB-KW"/>
</dbReference>
<keyword evidence="2" id="KW-0687">Ribonucleoprotein</keyword>
<name>A0A8J5ZV98_GALPY</name>
<keyword evidence="3" id="KW-1185">Reference proteome</keyword>
<feature type="non-terminal residue" evidence="2">
    <location>
        <position position="1"/>
    </location>
</feature>
<proteinExistence type="predicted"/>
<sequence>LDKKCVHVYKAKNNTVTPGGTPSQTRVIWGKVNVSMETVAWDEKATAQGKNLLQLLPKPEEGLRAVLTSVPLQPDSLEFQMQMEQRAQSPPKTVQPNFQRAIKRVQ</sequence>
<organism evidence="2 3">
    <name type="scientific">Galemys pyrenaicus</name>
    <name type="common">Iberian desman</name>
    <name type="synonym">Pyrenean desman</name>
    <dbReference type="NCBI Taxonomy" id="202257"/>
    <lineage>
        <taxon>Eukaryota</taxon>
        <taxon>Metazoa</taxon>
        <taxon>Chordata</taxon>
        <taxon>Craniata</taxon>
        <taxon>Vertebrata</taxon>
        <taxon>Euteleostomi</taxon>
        <taxon>Mammalia</taxon>
        <taxon>Eutheria</taxon>
        <taxon>Laurasiatheria</taxon>
        <taxon>Eulipotyphla</taxon>
        <taxon>Talpidae</taxon>
        <taxon>Galemys</taxon>
    </lineage>
</organism>
<dbReference type="Proteomes" id="UP000700334">
    <property type="component" value="Unassembled WGS sequence"/>
</dbReference>
<reference evidence="2" key="1">
    <citation type="journal article" date="2021" name="Evol. Appl.">
        <title>The genome of the Pyrenean desman and the effects of bottlenecks and inbreeding on the genomic landscape of an endangered species.</title>
        <authorList>
            <person name="Escoda L."/>
            <person name="Castresana J."/>
        </authorList>
    </citation>
    <scope>NUCLEOTIDE SEQUENCE</scope>
    <source>
        <strain evidence="2">IBE-C5619</strain>
    </source>
</reference>
<evidence type="ECO:0000313" key="2">
    <source>
        <dbReference type="EMBL" id="KAG8510389.1"/>
    </source>
</evidence>
<protein>
    <submittedName>
        <fullName evidence="2">60S ribosomal protein L35a</fullName>
    </submittedName>
</protein>